<feature type="compositionally biased region" description="Polar residues" evidence="1">
    <location>
        <begin position="46"/>
        <end position="61"/>
    </location>
</feature>
<dbReference type="OrthoDB" id="5430854at2759"/>
<feature type="compositionally biased region" description="Basic and acidic residues" evidence="1">
    <location>
        <begin position="101"/>
        <end position="110"/>
    </location>
</feature>
<name>A0A2J6QR82_HYAVF</name>
<reference evidence="2 3" key="1">
    <citation type="submission" date="2016-04" db="EMBL/GenBank/DDBJ databases">
        <title>A degradative enzymes factory behind the ericoid mycorrhizal symbiosis.</title>
        <authorList>
            <consortium name="DOE Joint Genome Institute"/>
            <person name="Martino E."/>
            <person name="Morin E."/>
            <person name="Grelet G."/>
            <person name="Kuo A."/>
            <person name="Kohler A."/>
            <person name="Daghino S."/>
            <person name="Barry K."/>
            <person name="Choi C."/>
            <person name="Cichocki N."/>
            <person name="Clum A."/>
            <person name="Copeland A."/>
            <person name="Hainaut M."/>
            <person name="Haridas S."/>
            <person name="Labutti K."/>
            <person name="Lindquist E."/>
            <person name="Lipzen A."/>
            <person name="Khouja H.-R."/>
            <person name="Murat C."/>
            <person name="Ohm R."/>
            <person name="Olson A."/>
            <person name="Spatafora J."/>
            <person name="Veneault-Fourrey C."/>
            <person name="Henrissat B."/>
            <person name="Grigoriev I."/>
            <person name="Martin F."/>
            <person name="Perotto S."/>
        </authorList>
    </citation>
    <scope>NUCLEOTIDE SEQUENCE [LARGE SCALE GENOMIC DNA]</scope>
    <source>
        <strain evidence="2 3">F</strain>
    </source>
</reference>
<organism evidence="2 3">
    <name type="scientific">Hyaloscypha variabilis (strain UAMH 11265 / GT02V1 / F)</name>
    <name type="common">Meliniomyces variabilis</name>
    <dbReference type="NCBI Taxonomy" id="1149755"/>
    <lineage>
        <taxon>Eukaryota</taxon>
        <taxon>Fungi</taxon>
        <taxon>Dikarya</taxon>
        <taxon>Ascomycota</taxon>
        <taxon>Pezizomycotina</taxon>
        <taxon>Leotiomycetes</taxon>
        <taxon>Helotiales</taxon>
        <taxon>Hyaloscyphaceae</taxon>
        <taxon>Hyaloscypha</taxon>
        <taxon>Hyaloscypha variabilis</taxon>
    </lineage>
</organism>
<keyword evidence="3" id="KW-1185">Reference proteome</keyword>
<feature type="compositionally biased region" description="Basic residues" evidence="1">
    <location>
        <begin position="1"/>
        <end position="13"/>
    </location>
</feature>
<dbReference type="Proteomes" id="UP000235786">
    <property type="component" value="Unassembled WGS sequence"/>
</dbReference>
<feature type="compositionally biased region" description="Polar residues" evidence="1">
    <location>
        <begin position="164"/>
        <end position="179"/>
    </location>
</feature>
<feature type="region of interest" description="Disordered" evidence="1">
    <location>
        <begin position="1"/>
        <end position="193"/>
    </location>
</feature>
<dbReference type="EMBL" id="KZ613990">
    <property type="protein sequence ID" value="PMD28779.1"/>
    <property type="molecule type" value="Genomic_DNA"/>
</dbReference>
<feature type="compositionally biased region" description="Polar residues" evidence="1">
    <location>
        <begin position="24"/>
        <end position="35"/>
    </location>
</feature>
<gene>
    <name evidence="2" type="ORF">L207DRAFT_594097</name>
</gene>
<evidence type="ECO:0000256" key="1">
    <source>
        <dbReference type="SAM" id="MobiDB-lite"/>
    </source>
</evidence>
<feature type="compositionally biased region" description="Polar residues" evidence="1">
    <location>
        <begin position="72"/>
        <end position="83"/>
    </location>
</feature>
<feature type="compositionally biased region" description="Low complexity" evidence="1">
    <location>
        <begin position="435"/>
        <end position="450"/>
    </location>
</feature>
<feature type="region of interest" description="Disordered" evidence="1">
    <location>
        <begin position="400"/>
        <end position="461"/>
    </location>
</feature>
<sequence>MSKLSKALKRLKGKLKETKDESASPKSSDPNQSSGVPWKTSPPQLPAQSSQKPNSISNVTSVEGLRQARIQKLSSHVSASTVAPPQPIPQCVPIKVPTETPKSEPQHEQLDTEEIKDESLIPTAPKDLAQPSSSGETLAVNPQPEPTVTATKAIPHPSPLLIQPTFTTPKATSRRTPQAKQYAPKPASKSVPIPAVQRQAGLYSGFTPEVAAIDQPTPAVLYNAKKTASGVLLSGASPSYARQDDYTDLIPIPSYSSYATPSPYSSSKPLGTFHTGGAIGGGHSSTGGAIGEGAVSHTAGWLGEGSVSQTGGSLGEAVGVQPPAPSVGLVRPLMPPPRLPVLPRNTSSDPEAIMDRIVAILKKSGRSVSVLDILAGLDEESYQEVTALMQEYCLAPQPDVKAETSRDPFAPGPSKNPFAPGPSKHPLGLGRGGPSAQAQQQSQKDSTSTQREPWESLYEYD</sequence>
<evidence type="ECO:0000313" key="2">
    <source>
        <dbReference type="EMBL" id="PMD28779.1"/>
    </source>
</evidence>
<feature type="compositionally biased region" description="Basic and acidic residues" evidence="1">
    <location>
        <begin position="14"/>
        <end position="23"/>
    </location>
</feature>
<proteinExistence type="predicted"/>
<dbReference type="AlphaFoldDB" id="A0A2J6QR82"/>
<evidence type="ECO:0000313" key="3">
    <source>
        <dbReference type="Proteomes" id="UP000235786"/>
    </source>
</evidence>
<accession>A0A2J6QR82</accession>
<protein>
    <submittedName>
        <fullName evidence="2">Uncharacterized protein</fullName>
    </submittedName>
</protein>